<dbReference type="InterPro" id="IPR013783">
    <property type="entry name" value="Ig-like_fold"/>
</dbReference>
<evidence type="ECO:0000313" key="5">
    <source>
        <dbReference type="EMBL" id="QPK79514.1"/>
    </source>
</evidence>
<evidence type="ECO:0000256" key="1">
    <source>
        <dbReference type="SAM" id="MobiDB-lite"/>
    </source>
</evidence>
<feature type="signal peptide" evidence="3">
    <location>
        <begin position="1"/>
        <end position="34"/>
    </location>
</feature>
<evidence type="ECO:0000256" key="2">
    <source>
        <dbReference type="SAM" id="Phobius"/>
    </source>
</evidence>
<gene>
    <name evidence="5" type="ORF">G7Y31_02035</name>
</gene>
<dbReference type="InterPro" id="IPR041033">
    <property type="entry name" value="SpaA_PFL_dom_1"/>
</dbReference>
<evidence type="ECO:0000256" key="3">
    <source>
        <dbReference type="SAM" id="SignalP"/>
    </source>
</evidence>
<reference evidence="5 6" key="1">
    <citation type="submission" date="2020-11" db="EMBL/GenBank/DDBJ databases">
        <title>Corynebacterium sp. ZJ-599.</title>
        <authorList>
            <person name="Zhou J."/>
        </authorList>
    </citation>
    <scope>NUCLEOTIDE SEQUENCE [LARGE SCALE GENOMIC DNA]</scope>
    <source>
        <strain evidence="5 6">ZJ-599</strain>
    </source>
</reference>
<protein>
    <recommendedName>
        <fullName evidence="4">SpaA-like prealbumin fold domain-containing protein</fullName>
    </recommendedName>
</protein>
<feature type="region of interest" description="Disordered" evidence="1">
    <location>
        <begin position="45"/>
        <end position="97"/>
    </location>
</feature>
<name>A0A7T0KFD7_9CORY</name>
<dbReference type="GO" id="GO:0005975">
    <property type="term" value="P:carbohydrate metabolic process"/>
    <property type="evidence" value="ECO:0007669"/>
    <property type="project" value="UniProtKB-ARBA"/>
</dbReference>
<keyword evidence="3" id="KW-0732">Signal</keyword>
<feature type="domain" description="SpaA-like prealbumin fold" evidence="4">
    <location>
        <begin position="1185"/>
        <end position="1283"/>
    </location>
</feature>
<feature type="compositionally biased region" description="Low complexity" evidence="1">
    <location>
        <begin position="45"/>
        <end position="79"/>
    </location>
</feature>
<proteinExistence type="predicted"/>
<accession>A0A7T0KFD7</accession>
<dbReference type="Pfam" id="PF17802">
    <property type="entry name" value="SpaA"/>
    <property type="match status" value="1"/>
</dbReference>
<sequence>MLNTFSKAMRRMRVGVALPAVAAIALVATPVVQAQDAEDLATAVAEVESASADDPAAESADAPADTGSADAVVAPAPASREAEAGEPAAGQVAEGETDEVASLIEPDSVKYEEIRYNEETGAYENRLTFKVAELADPQRLNTITLLRENSDVYIDEKMNVVVQGTKFRMLGGYAVDDDGRHLLSVDGQFFTAKGGETIEVVYTTFESDKDAAWKLYDGDGSAFDILESNNYNYGPFRIRQVTRGTAPDISEAQPAGGTIVGPYLDSSNRQNPAWRGELNTRRYTGPLEDPTFEREGANERQSYLGVVPYPVQNRNWYLDQYADTGHRTGNRPVLGPPKEGFPASADQRGFIYMMGEQGKWYSRSNVQYAWKEEGPNRNTPHNWRAQEFLVGGGDADAAVYSFFYRGLATGGHRIPITADFNRTGDPSIRLFIEGIINTEDGQWTAEPGDSSETIYFSSPNSPYGVMVRDEGSQKGINFNFYDNARMQQIRAGRPLTHAVVKQQMPQAQVGVNIGGWRRAVVSFASLGEPRTGEQVDGSLEMYHSGHYNSYRSARVGVNWYQPGPTGPADLQVAKSVVKAPAEGDKYVDYTLEVKNLPRDGRQPSTRLFTLKDTPQFPASAGVTEVKLVENGREVDLPVADDGFTVNPDEPGHLIAYKETIAPNETKTFTVRVKFQPQQGGVNPADAKCEAGTPGKGAFNTAKVYQESDPRPKAEANACADFPSTPKLEFAKNNAQVTDVQGDEDKAWVSYDLVVTNPAGSPATTYTNLLDTPQFPAGARIERFELQSARASNNQTIAGVLNPPTQAGSGWRITRQDAQVNIAGGVTHTYKVRMLINKLDATAAAGATCEAGTAGRGLLNKAQLSMPGKPEPLTDDECIDAPLKPGKPTVEKAVEGTVNQLPDNKAEVNYVVRVRNDQPQAIDRTLRVVDTPRFSQAVSQPYTVQVQKPGQTGFTTAQATNGNYVLDTARTVRAGQNAEYKVKVTFTLPQPGAPVSQLQCNGAGTGLFNQATATFNGQNLQASACAAVPQTFSDPVVEKTAESVTPIEGRPGYSYANYRITVRNPQTGQRQLVRVAEKPEFTASGVEIEAMHVVNPNGTVRLLRNCAAGCDVASINLDPGRERTFDIRVTIKNAPANTSDENIRCESSTGVGKGLLNKVSIDWPNAPKPVESTACLDAPRDEALTEIRVAKVDTDRNTIARDQGWDFELYYLGADGNQQGTKVADMDTTLADNANVVTSGSNLKAGVYQLVETNAPQGFELLPAPVTLTVAFEGGKPKFTLQNQQNFPGVFVDAPDNGNYAIVQVADVRKGDMPMTGGRGVGFIILLGAVVLLLSRWLRGRQK</sequence>
<dbReference type="Proteomes" id="UP000594681">
    <property type="component" value="Chromosome"/>
</dbReference>
<keyword evidence="6" id="KW-1185">Reference proteome</keyword>
<dbReference type="RefSeq" id="WP_165008698.1">
    <property type="nucleotide sequence ID" value="NZ_CP064954.1"/>
</dbReference>
<feature type="transmembrane region" description="Helical" evidence="2">
    <location>
        <begin position="1319"/>
        <end position="1337"/>
    </location>
</feature>
<keyword evidence="2" id="KW-1133">Transmembrane helix</keyword>
<dbReference type="KEGG" id="cliz:G7Y31_02035"/>
<organism evidence="5 6">
    <name type="scientific">Corynebacterium lizhenjunii</name>
    <dbReference type="NCBI Taxonomy" id="2709394"/>
    <lineage>
        <taxon>Bacteria</taxon>
        <taxon>Bacillati</taxon>
        <taxon>Actinomycetota</taxon>
        <taxon>Actinomycetes</taxon>
        <taxon>Mycobacteriales</taxon>
        <taxon>Corynebacteriaceae</taxon>
        <taxon>Corynebacterium</taxon>
    </lineage>
</organism>
<dbReference type="Gene3D" id="2.60.40.10">
    <property type="entry name" value="Immunoglobulins"/>
    <property type="match status" value="1"/>
</dbReference>
<keyword evidence="2" id="KW-0812">Transmembrane</keyword>
<evidence type="ECO:0000313" key="6">
    <source>
        <dbReference type="Proteomes" id="UP000594681"/>
    </source>
</evidence>
<evidence type="ECO:0000259" key="4">
    <source>
        <dbReference type="Pfam" id="PF17802"/>
    </source>
</evidence>
<dbReference type="EMBL" id="CP064954">
    <property type="protein sequence ID" value="QPK79514.1"/>
    <property type="molecule type" value="Genomic_DNA"/>
</dbReference>
<keyword evidence="2" id="KW-0472">Membrane</keyword>
<feature type="chain" id="PRO_5032965032" description="SpaA-like prealbumin fold domain-containing protein" evidence="3">
    <location>
        <begin position="35"/>
        <end position="1342"/>
    </location>
</feature>